<dbReference type="Pfam" id="PF07978">
    <property type="entry name" value="NIPSNAP"/>
    <property type="match status" value="1"/>
</dbReference>
<protein>
    <submittedName>
        <fullName evidence="2">NIPSNAP family protein</fullName>
    </submittedName>
</protein>
<name>A0AAU7DJ70_9BACT</name>
<dbReference type="RefSeq" id="WP_348262600.1">
    <property type="nucleotide sequence ID" value="NZ_CP121196.1"/>
</dbReference>
<dbReference type="AlphaFoldDB" id="A0AAU7DJ70"/>
<reference evidence="2" key="1">
    <citation type="submission" date="2023-03" db="EMBL/GenBank/DDBJ databases">
        <title>Edaphobacter sp.</title>
        <authorList>
            <person name="Huber K.J."/>
            <person name="Papendorf J."/>
            <person name="Pilke C."/>
            <person name="Bunk B."/>
            <person name="Sproeer C."/>
            <person name="Pester M."/>
        </authorList>
    </citation>
    <scope>NUCLEOTIDE SEQUENCE</scope>
    <source>
        <strain evidence="2">DSM 110680</strain>
    </source>
</reference>
<dbReference type="EMBL" id="CP121196">
    <property type="protein sequence ID" value="XBH17370.1"/>
    <property type="molecule type" value="Genomic_DNA"/>
</dbReference>
<evidence type="ECO:0000313" key="2">
    <source>
        <dbReference type="EMBL" id="XBH17370.1"/>
    </source>
</evidence>
<dbReference type="InterPro" id="IPR012577">
    <property type="entry name" value="NIPSNAP"/>
</dbReference>
<organism evidence="2">
    <name type="scientific">Telmatobacter sp. DSM 110680</name>
    <dbReference type="NCBI Taxonomy" id="3036704"/>
    <lineage>
        <taxon>Bacteria</taxon>
        <taxon>Pseudomonadati</taxon>
        <taxon>Acidobacteriota</taxon>
        <taxon>Terriglobia</taxon>
        <taxon>Terriglobales</taxon>
        <taxon>Acidobacteriaceae</taxon>
        <taxon>Telmatobacter</taxon>
    </lineage>
</organism>
<dbReference type="Gene3D" id="3.30.70.100">
    <property type="match status" value="2"/>
</dbReference>
<proteinExistence type="predicted"/>
<sequence length="259" mass="28808">MDRRKFLASSLASSALAVSSASGQQGSVTRPREFYHLRRYTLQTGPQVAMTEKYISDALIPALAKRTGPVGAFRLDIGPETPTFYVLIPTHEPAIAGALELELNLDTDYVKAAEPFWSAPASSPAFLRMDSSLLVAFEGWPRITPPAKGKRIFQLRTYESPSYRDHIVKVQMFHSGEFEIFKNAGFQMVFFGDTLIGQRMPSLTYMLSFADSADMDAKWNVFRNDPAWKKLSADPRFAFEAIVSNITNLVLSPLAASQI</sequence>
<feature type="domain" description="NIPSNAP" evidence="1">
    <location>
        <begin position="154"/>
        <end position="257"/>
    </location>
</feature>
<gene>
    <name evidence="2" type="ORF">P8935_22740</name>
</gene>
<evidence type="ECO:0000259" key="1">
    <source>
        <dbReference type="Pfam" id="PF07978"/>
    </source>
</evidence>
<dbReference type="SUPFAM" id="SSF54909">
    <property type="entry name" value="Dimeric alpha+beta barrel"/>
    <property type="match status" value="1"/>
</dbReference>
<accession>A0AAU7DJ70</accession>
<dbReference type="InterPro" id="IPR011008">
    <property type="entry name" value="Dimeric_a/b-barrel"/>
</dbReference>